<feature type="domain" description="VWFA" evidence="6">
    <location>
        <begin position="59"/>
        <end position="246"/>
    </location>
</feature>
<gene>
    <name evidence="7" type="ORF">SAMN05661093_07909</name>
</gene>
<evidence type="ECO:0000256" key="5">
    <source>
        <dbReference type="SAM" id="SignalP"/>
    </source>
</evidence>
<evidence type="ECO:0000256" key="4">
    <source>
        <dbReference type="ARBA" id="ARBA00023065"/>
    </source>
</evidence>
<evidence type="ECO:0000259" key="6">
    <source>
        <dbReference type="PROSITE" id="PS50234"/>
    </source>
</evidence>
<dbReference type="InterPro" id="IPR003644">
    <property type="entry name" value="Calx_beta"/>
</dbReference>
<dbReference type="InterPro" id="IPR038081">
    <property type="entry name" value="CalX-like_sf"/>
</dbReference>
<evidence type="ECO:0000256" key="3">
    <source>
        <dbReference type="ARBA" id="ARBA00022837"/>
    </source>
</evidence>
<name>A0A1W2FNJ4_KIBAR</name>
<organism evidence="7 8">
    <name type="scientific">Kibdelosporangium aridum</name>
    <dbReference type="NCBI Taxonomy" id="2030"/>
    <lineage>
        <taxon>Bacteria</taxon>
        <taxon>Bacillati</taxon>
        <taxon>Actinomycetota</taxon>
        <taxon>Actinomycetes</taxon>
        <taxon>Pseudonocardiales</taxon>
        <taxon>Pseudonocardiaceae</taxon>
        <taxon>Kibdelosporangium</taxon>
    </lineage>
</organism>
<dbReference type="InterPro" id="IPR002035">
    <property type="entry name" value="VWF_A"/>
</dbReference>
<dbReference type="SMART" id="SM00237">
    <property type="entry name" value="Calx_beta"/>
    <property type="match status" value="1"/>
</dbReference>
<dbReference type="Gene3D" id="3.40.50.410">
    <property type="entry name" value="von Willebrand factor, type A domain"/>
    <property type="match status" value="1"/>
</dbReference>
<dbReference type="OrthoDB" id="9808778at2"/>
<dbReference type="AlphaFoldDB" id="A0A1W2FNJ4"/>
<dbReference type="SUPFAM" id="SSF141072">
    <property type="entry name" value="CalX-like"/>
    <property type="match status" value="1"/>
</dbReference>
<dbReference type="InterPro" id="IPR051171">
    <property type="entry name" value="CaCA"/>
</dbReference>
<proteinExistence type="predicted"/>
<dbReference type="RefSeq" id="WP_084432164.1">
    <property type="nucleotide sequence ID" value="NZ_FWXV01000009.1"/>
</dbReference>
<feature type="chain" id="PRO_5038332284" evidence="5">
    <location>
        <begin position="27"/>
        <end position="592"/>
    </location>
</feature>
<evidence type="ECO:0000256" key="2">
    <source>
        <dbReference type="ARBA" id="ARBA00022737"/>
    </source>
</evidence>
<keyword evidence="4" id="KW-0813">Transport</keyword>
<dbReference type="GO" id="GO:0030001">
    <property type="term" value="P:metal ion transport"/>
    <property type="evidence" value="ECO:0007669"/>
    <property type="project" value="TreeGrafter"/>
</dbReference>
<keyword evidence="4" id="KW-0406">Ion transport</keyword>
<dbReference type="GO" id="GO:0016020">
    <property type="term" value="C:membrane"/>
    <property type="evidence" value="ECO:0007669"/>
    <property type="project" value="InterPro"/>
</dbReference>
<dbReference type="Pfam" id="PF03160">
    <property type="entry name" value="Calx-beta"/>
    <property type="match status" value="1"/>
</dbReference>
<sequence length="592" mass="61440">MPTRTLALAVVSAALFAGLTTPASPAQVDPPSVDFTIGPGGHATVTKKVTTPVVPPNPDIVLLGDTTGSMIDVLENVRANANSITSQVLRAQPSARFAVAEYKHNVDGAQVFTVNQALTNNQEQVRAATQRWIDNAGGGGLPTSDFVNAHYRIGTDAIAFRPDSSRIIAWFGDARSENPSLGRSLQQAITALQGKQVRVIAVPISGTDGGGLDGRGQASTITAQTGGVLMPDSSAAEVANAILDGIKNLDVTVTHRVSDCASQLTTSITPASRQVQSGQTVEFNEVIGVKEGTPPGVYRCKVDFLINGTPEGLTQNITVRVPGVEVEGNYLNEGSSASVSVRLDQPPTTPVTVHYETVDGTATAGSDYVAAEGDLVFQPRETIKQIAFQSVEDYSYEYDETFAVRFTQGGRVVGTATLVIRDDDGDVTVHSCTANAVKLLNKKVATANPAKSTCKNDSKSVASANLEAGLVSVEVDGLSAKTGKDNAKASAGSVKITALDQVVEIGLIESNVSATCGKGKTSGSSTVGSVKINGEAVKVGSGPVTIPLAVGSLKLNRTVKTATSVTQRAVSLDTALADLVIAESQVECPKRK</sequence>
<accession>A0A1W2FNJ4</accession>
<dbReference type="InterPro" id="IPR036465">
    <property type="entry name" value="vWFA_dom_sf"/>
</dbReference>
<evidence type="ECO:0000313" key="7">
    <source>
        <dbReference type="EMBL" id="SMD23334.1"/>
    </source>
</evidence>
<keyword evidence="2" id="KW-0677">Repeat</keyword>
<evidence type="ECO:0000313" key="8">
    <source>
        <dbReference type="Proteomes" id="UP000192674"/>
    </source>
</evidence>
<dbReference type="Pfam" id="PF00092">
    <property type="entry name" value="VWA"/>
    <property type="match status" value="1"/>
</dbReference>
<keyword evidence="1 5" id="KW-0732">Signal</keyword>
<dbReference type="PANTHER" id="PTHR11878">
    <property type="entry name" value="SODIUM/CALCIUM EXCHANGER"/>
    <property type="match status" value="1"/>
</dbReference>
<dbReference type="GO" id="GO:0007154">
    <property type="term" value="P:cell communication"/>
    <property type="evidence" value="ECO:0007669"/>
    <property type="project" value="InterPro"/>
</dbReference>
<dbReference type="Gene3D" id="2.60.40.2030">
    <property type="match status" value="1"/>
</dbReference>
<protein>
    <submittedName>
        <fullName evidence="7">von Willebrand factor type A domain-containing protein</fullName>
    </submittedName>
</protein>
<dbReference type="PROSITE" id="PS50234">
    <property type="entry name" value="VWFA"/>
    <property type="match status" value="1"/>
</dbReference>
<dbReference type="EMBL" id="FWXV01000009">
    <property type="protein sequence ID" value="SMD23334.1"/>
    <property type="molecule type" value="Genomic_DNA"/>
</dbReference>
<dbReference type="Proteomes" id="UP000192674">
    <property type="component" value="Unassembled WGS sequence"/>
</dbReference>
<dbReference type="PANTHER" id="PTHR11878:SF65">
    <property type="entry name" value="NA_CA-EXCHANGE PROTEIN, ISOFORM G"/>
    <property type="match status" value="1"/>
</dbReference>
<keyword evidence="8" id="KW-1185">Reference proteome</keyword>
<keyword evidence="3" id="KW-0106">Calcium</keyword>
<reference evidence="7 8" key="1">
    <citation type="submission" date="2017-04" db="EMBL/GenBank/DDBJ databases">
        <authorList>
            <person name="Afonso C.L."/>
            <person name="Miller P.J."/>
            <person name="Scott M.A."/>
            <person name="Spackman E."/>
            <person name="Goraichik I."/>
            <person name="Dimitrov K.M."/>
            <person name="Suarez D.L."/>
            <person name="Swayne D.E."/>
        </authorList>
    </citation>
    <scope>NUCLEOTIDE SEQUENCE [LARGE SCALE GENOMIC DNA]</scope>
    <source>
        <strain evidence="7 8">DSM 43828</strain>
    </source>
</reference>
<feature type="signal peptide" evidence="5">
    <location>
        <begin position="1"/>
        <end position="26"/>
    </location>
</feature>
<evidence type="ECO:0000256" key="1">
    <source>
        <dbReference type="ARBA" id="ARBA00022729"/>
    </source>
</evidence>
<dbReference type="SUPFAM" id="SSF53300">
    <property type="entry name" value="vWA-like"/>
    <property type="match status" value="1"/>
</dbReference>